<dbReference type="CDD" id="cd14359">
    <property type="entry name" value="UBA_AeNAC"/>
    <property type="match status" value="1"/>
</dbReference>
<reference evidence="8" key="3">
    <citation type="submission" date="2021-05" db="EMBL/GenBank/DDBJ databases">
        <title>Protein family content uncovers lineage relationships and bacterial pathway maintenance mechanisms in DPANN archaea.</title>
        <authorList>
            <person name="Castelle C.J."/>
            <person name="Meheust R."/>
            <person name="Jaffe A.L."/>
            <person name="Seitz K."/>
            <person name="Gong X."/>
            <person name="Baker B.J."/>
            <person name="Banfield J.F."/>
        </authorList>
    </citation>
    <scope>NUCLEOTIDE SEQUENCE</scope>
    <source>
        <strain evidence="8">RIFCSPLOWO2_01_FULL_58_19</strain>
    </source>
</reference>
<dbReference type="InterPro" id="IPR009060">
    <property type="entry name" value="UBA-like_sf"/>
</dbReference>
<dbReference type="EMBL" id="DUGH01000100">
    <property type="protein sequence ID" value="HIH16555.1"/>
    <property type="molecule type" value="Genomic_DNA"/>
</dbReference>
<dbReference type="Gene3D" id="1.10.8.10">
    <property type="entry name" value="DNA helicase RuvA subunit, C-terminal domain"/>
    <property type="match status" value="1"/>
</dbReference>
<dbReference type="InterPro" id="IPR002715">
    <property type="entry name" value="Nas_poly-pep-assoc_cplx_dom"/>
</dbReference>
<evidence type="ECO:0000313" key="9">
    <source>
        <dbReference type="Proteomes" id="UP000564964"/>
    </source>
</evidence>
<comment type="similarity">
    <text evidence="4">Belongs to the NAC-alpha family.</text>
</comment>
<keyword evidence="1 4" id="KW-0813">Transport</keyword>
<dbReference type="GO" id="GO:0003723">
    <property type="term" value="F:RNA binding"/>
    <property type="evidence" value="ECO:0007669"/>
    <property type="project" value="UniProtKB-UniRule"/>
</dbReference>
<sequence length="113" mass="12070">MFPGMGNMNPRDMQRVMKQLGMKTEEINAKRVVFELEGKRLVVDSPSVTAIEMGGQKTYTVVGTAREEAGPVGAPEEDVKLVMEQAGCSKKEAETALKASGGDLAEAIAKLKG</sequence>
<dbReference type="Proteomes" id="UP000678237">
    <property type="component" value="Unassembled WGS sequence"/>
</dbReference>
<name>A0A7J4JJN0_9ARCH</name>
<dbReference type="NCBIfam" id="TIGR00264">
    <property type="entry name" value="archaeal-type nascent polypeptide-associated complex protein"/>
    <property type="match status" value="1"/>
</dbReference>
<proteinExistence type="inferred from homology"/>
<evidence type="ECO:0000313" key="7">
    <source>
        <dbReference type="EMBL" id="HIH16555.1"/>
    </source>
</evidence>
<dbReference type="HAMAP" id="MF_00814">
    <property type="entry name" value="NAC_arch"/>
    <property type="match status" value="1"/>
</dbReference>
<evidence type="ECO:0000256" key="4">
    <source>
        <dbReference type="HAMAP-Rule" id="MF_00814"/>
    </source>
</evidence>
<dbReference type="SUPFAM" id="SSF46934">
    <property type="entry name" value="UBA-like"/>
    <property type="match status" value="1"/>
</dbReference>
<dbReference type="GO" id="GO:0015031">
    <property type="term" value="P:protein transport"/>
    <property type="evidence" value="ECO:0007669"/>
    <property type="project" value="UniProtKB-UniRule"/>
</dbReference>
<accession>A0A7J4JJN0</accession>
<keyword evidence="3 4" id="KW-0653">Protein transport</keyword>
<dbReference type="InterPro" id="IPR038187">
    <property type="entry name" value="NAC_A/B_dom_sf"/>
</dbReference>
<evidence type="ECO:0000256" key="1">
    <source>
        <dbReference type="ARBA" id="ARBA00022448"/>
    </source>
</evidence>
<evidence type="ECO:0000259" key="6">
    <source>
        <dbReference type="PROSITE" id="PS51151"/>
    </source>
</evidence>
<reference evidence="8" key="2">
    <citation type="submission" date="2021-03" db="EMBL/GenBank/DDBJ databases">
        <authorList>
            <person name="Jaffe A."/>
        </authorList>
    </citation>
    <scope>NUCLEOTIDE SEQUENCE</scope>
    <source>
        <strain evidence="8">RIFCSPLOWO2_01_FULL_58_19</strain>
    </source>
</reference>
<dbReference type="SMART" id="SM01407">
    <property type="entry name" value="NAC"/>
    <property type="match status" value="1"/>
</dbReference>
<gene>
    <name evidence="4" type="primary">nac</name>
    <name evidence="7" type="ORF">HA252_04080</name>
    <name evidence="8" type="ORF">J4203_04215</name>
</gene>
<dbReference type="EMBL" id="JAGVWE010000004">
    <property type="protein sequence ID" value="MBS3063052.1"/>
    <property type="molecule type" value="Genomic_DNA"/>
</dbReference>
<dbReference type="PROSITE" id="PS51151">
    <property type="entry name" value="NAC_AB"/>
    <property type="match status" value="1"/>
</dbReference>
<reference evidence="7" key="1">
    <citation type="journal article" date="2020" name="bioRxiv">
        <title>A rank-normalized archaeal taxonomy based on genome phylogeny resolves widespread incomplete and uneven classifications.</title>
        <authorList>
            <person name="Rinke C."/>
            <person name="Chuvochina M."/>
            <person name="Mussig A.J."/>
            <person name="Chaumeil P.-A."/>
            <person name="Waite D.W."/>
            <person name="Whitman W.B."/>
            <person name="Parks D.H."/>
            <person name="Hugenholtz P."/>
        </authorList>
    </citation>
    <scope>NUCLEOTIDE SEQUENCE</scope>
    <source>
        <strain evidence="7">UBA10219</strain>
    </source>
</reference>
<feature type="domain" description="NAC-A/B" evidence="6">
    <location>
        <begin position="7"/>
        <end position="74"/>
    </location>
</feature>
<comment type="caution">
    <text evidence="7">The sequence shown here is derived from an EMBL/GenBank/DDBJ whole genome shotgun (WGS) entry which is preliminary data.</text>
</comment>
<evidence type="ECO:0000256" key="5">
    <source>
        <dbReference type="NCBIfam" id="TIGR00264"/>
    </source>
</evidence>
<comment type="subunit">
    <text evidence="4">Homodimer. Interacts with the ribosome. Binds ribosomal RNA.</text>
</comment>
<dbReference type="Gene3D" id="2.20.70.30">
    <property type="entry name" value="Nascent polypeptide-associated complex domain"/>
    <property type="match status" value="1"/>
</dbReference>
<dbReference type="InterPro" id="IPR044034">
    <property type="entry name" value="NAC-like_UBA"/>
</dbReference>
<dbReference type="Pfam" id="PF01849">
    <property type="entry name" value="NAC"/>
    <property type="match status" value="1"/>
</dbReference>
<dbReference type="InterPro" id="IPR005231">
    <property type="entry name" value="NAC_arc"/>
</dbReference>
<keyword evidence="2 4" id="KW-0694">RNA-binding</keyword>
<organism evidence="7 9">
    <name type="scientific">Candidatus Iainarchaeum sp</name>
    <dbReference type="NCBI Taxonomy" id="3101447"/>
    <lineage>
        <taxon>Archaea</taxon>
        <taxon>Candidatus Iainarchaeota</taxon>
        <taxon>Candidatus Iainarchaeia</taxon>
        <taxon>Candidatus Iainarchaeales</taxon>
        <taxon>Candidatus Iainarchaeaceae</taxon>
        <taxon>Candidatus Iainarchaeum</taxon>
    </lineage>
</organism>
<comment type="function">
    <text evidence="4">Contacts the emerging nascent chain on the ribosome.</text>
</comment>
<protein>
    <recommendedName>
        <fullName evidence="4 5">Nascent polypeptide-associated complex protein</fullName>
    </recommendedName>
</protein>
<evidence type="ECO:0000256" key="3">
    <source>
        <dbReference type="ARBA" id="ARBA00022927"/>
    </source>
</evidence>
<dbReference type="Proteomes" id="UP000564964">
    <property type="component" value="Unassembled WGS sequence"/>
</dbReference>
<dbReference type="Pfam" id="PF19026">
    <property type="entry name" value="UBA_HYPK"/>
    <property type="match status" value="1"/>
</dbReference>
<evidence type="ECO:0000256" key="2">
    <source>
        <dbReference type="ARBA" id="ARBA00022884"/>
    </source>
</evidence>
<evidence type="ECO:0000313" key="8">
    <source>
        <dbReference type="EMBL" id="MBS3063052.1"/>
    </source>
</evidence>
<dbReference type="AlphaFoldDB" id="A0A7J4JJN0"/>